<dbReference type="RefSeq" id="WP_073089919.1">
    <property type="nucleotide sequence ID" value="NZ_FRCY01000001.1"/>
</dbReference>
<accession>A0A1M7HT97</accession>
<organism evidence="6 7">
    <name type="scientific">Cyclobacterium lianum</name>
    <dbReference type="NCBI Taxonomy" id="388280"/>
    <lineage>
        <taxon>Bacteria</taxon>
        <taxon>Pseudomonadati</taxon>
        <taxon>Bacteroidota</taxon>
        <taxon>Cytophagia</taxon>
        <taxon>Cytophagales</taxon>
        <taxon>Cyclobacteriaceae</taxon>
        <taxon>Cyclobacterium</taxon>
    </lineage>
</organism>
<keyword evidence="2" id="KW-0808">Transferase</keyword>
<evidence type="ECO:0000256" key="1">
    <source>
        <dbReference type="ARBA" id="ARBA00009156"/>
    </source>
</evidence>
<protein>
    <submittedName>
        <fullName evidence="6">Sugar (Pentulose or hexulose) kinase</fullName>
    </submittedName>
</protein>
<dbReference type="GO" id="GO:0016301">
    <property type="term" value="F:kinase activity"/>
    <property type="evidence" value="ECO:0007669"/>
    <property type="project" value="UniProtKB-KW"/>
</dbReference>
<evidence type="ECO:0000313" key="7">
    <source>
        <dbReference type="Proteomes" id="UP000184513"/>
    </source>
</evidence>
<evidence type="ECO:0000256" key="2">
    <source>
        <dbReference type="ARBA" id="ARBA00022679"/>
    </source>
</evidence>
<dbReference type="InterPro" id="IPR049382">
    <property type="entry name" value="FGGY_C_2"/>
</dbReference>
<feature type="domain" description="Carbohydrate kinase FGGY N-terminal" evidence="4">
    <location>
        <begin position="6"/>
        <end position="214"/>
    </location>
</feature>
<dbReference type="OrthoDB" id="9786272at2"/>
<feature type="domain" description="Carbohydrate kinase FGGY C-terminal" evidence="5">
    <location>
        <begin position="245"/>
        <end position="439"/>
    </location>
</feature>
<keyword evidence="3 6" id="KW-0418">Kinase</keyword>
<evidence type="ECO:0000259" key="4">
    <source>
        <dbReference type="Pfam" id="PF00370"/>
    </source>
</evidence>
<dbReference type="Gene3D" id="3.30.420.40">
    <property type="match status" value="2"/>
</dbReference>
<reference evidence="6 7" key="1">
    <citation type="submission" date="2016-11" db="EMBL/GenBank/DDBJ databases">
        <authorList>
            <person name="Jaros S."/>
            <person name="Januszkiewicz K."/>
            <person name="Wedrychowicz H."/>
        </authorList>
    </citation>
    <scope>NUCLEOTIDE SEQUENCE [LARGE SCALE GENOMIC DNA]</scope>
    <source>
        <strain evidence="6 7">CGMCC 1.6102</strain>
    </source>
</reference>
<sequence length="443" mass="50701">MPIPVIAIFDIGKTNKKFFLFDEDLNEIKEEYVKFPTITDEDGEECDDLEKITEWAREKVQTLCNDPAYEVRGLNFSTYGASFVSIGEDGKPVTPIYNYLKDFPEDLHREFYEAYPEEKINQTTASPTLGMLNSGLQLYWIKRKRPEIFSKIKYSLHLPQYISYLFTAEAVTEPTSIGCHTKLWDFPKGDYHEWVYKEGIHEKLPRQVPTTHTFEKEICGRKVKVGVGIHDSSSALASYLIKIKEPFLLISTGTWSITLNPFPKGELSSAELQNDCLNFLSIHGKTVKASRFFLGYELDHQLEKLNAHFQKEARYYKNIAPDEELVHKLLSGKAANGFYPQTIARTPLVAEIFPDDHWDITSFSDFETAYHHLVFGLARMQVASLLLARGASETRKVYIDGGFVHNKVFIRFLNGLLEDYDLEFSDFPLGSAYGAALMLKAFK</sequence>
<dbReference type="GO" id="GO:0005975">
    <property type="term" value="P:carbohydrate metabolic process"/>
    <property type="evidence" value="ECO:0007669"/>
    <property type="project" value="InterPro"/>
</dbReference>
<dbReference type="Pfam" id="PF21546">
    <property type="entry name" value="FGGY_C_2"/>
    <property type="match status" value="1"/>
</dbReference>
<dbReference type="PANTHER" id="PTHR43095">
    <property type="entry name" value="SUGAR KINASE"/>
    <property type="match status" value="1"/>
</dbReference>
<dbReference type="AlphaFoldDB" id="A0A1M7HT97"/>
<dbReference type="InterPro" id="IPR050406">
    <property type="entry name" value="FGGY_Carb_Kinase"/>
</dbReference>
<evidence type="ECO:0000313" key="6">
    <source>
        <dbReference type="EMBL" id="SHM31791.1"/>
    </source>
</evidence>
<evidence type="ECO:0000259" key="5">
    <source>
        <dbReference type="Pfam" id="PF21546"/>
    </source>
</evidence>
<proteinExistence type="inferred from homology"/>
<dbReference type="Proteomes" id="UP000184513">
    <property type="component" value="Unassembled WGS sequence"/>
</dbReference>
<gene>
    <name evidence="6" type="ORF">SAMN04488057_10153</name>
</gene>
<dbReference type="EMBL" id="FRCY01000001">
    <property type="protein sequence ID" value="SHM31791.1"/>
    <property type="molecule type" value="Genomic_DNA"/>
</dbReference>
<dbReference type="PANTHER" id="PTHR43095:SF2">
    <property type="entry name" value="GLUCONOKINASE"/>
    <property type="match status" value="1"/>
</dbReference>
<dbReference type="STRING" id="388280.SAMN04488057_10153"/>
<dbReference type="Pfam" id="PF00370">
    <property type="entry name" value="FGGY_N"/>
    <property type="match status" value="1"/>
</dbReference>
<keyword evidence="7" id="KW-1185">Reference proteome</keyword>
<dbReference type="InterPro" id="IPR043129">
    <property type="entry name" value="ATPase_NBD"/>
</dbReference>
<comment type="similarity">
    <text evidence="1">Belongs to the FGGY kinase family.</text>
</comment>
<dbReference type="SUPFAM" id="SSF53067">
    <property type="entry name" value="Actin-like ATPase domain"/>
    <property type="match status" value="1"/>
</dbReference>
<evidence type="ECO:0000256" key="3">
    <source>
        <dbReference type="ARBA" id="ARBA00022777"/>
    </source>
</evidence>
<dbReference type="InterPro" id="IPR018484">
    <property type="entry name" value="FGGY_N"/>
</dbReference>
<name>A0A1M7HT97_9BACT</name>
<dbReference type="CDD" id="cd07772">
    <property type="entry name" value="ASKHA_NBD_FGGY_NaCK-like"/>
    <property type="match status" value="1"/>
</dbReference>